<accession>A0A2H3DFQ8</accession>
<keyword evidence="2" id="KW-1185">Reference proteome</keyword>
<name>A0A2H3DFQ8_ARMGA</name>
<dbReference type="EMBL" id="KZ293668">
    <property type="protein sequence ID" value="PBK89698.1"/>
    <property type="molecule type" value="Genomic_DNA"/>
</dbReference>
<organism evidence="1 2">
    <name type="scientific">Armillaria gallica</name>
    <name type="common">Bulbous honey fungus</name>
    <name type="synonym">Armillaria bulbosa</name>
    <dbReference type="NCBI Taxonomy" id="47427"/>
    <lineage>
        <taxon>Eukaryota</taxon>
        <taxon>Fungi</taxon>
        <taxon>Dikarya</taxon>
        <taxon>Basidiomycota</taxon>
        <taxon>Agaricomycotina</taxon>
        <taxon>Agaricomycetes</taxon>
        <taxon>Agaricomycetidae</taxon>
        <taxon>Agaricales</taxon>
        <taxon>Marasmiineae</taxon>
        <taxon>Physalacriaceae</taxon>
        <taxon>Armillaria</taxon>
    </lineage>
</organism>
<evidence type="ECO:0000313" key="1">
    <source>
        <dbReference type="EMBL" id="PBK89698.1"/>
    </source>
</evidence>
<gene>
    <name evidence="1" type="ORF">ARMGADRAFT_331085</name>
</gene>
<evidence type="ECO:0000313" key="2">
    <source>
        <dbReference type="Proteomes" id="UP000217790"/>
    </source>
</evidence>
<dbReference type="Proteomes" id="UP000217790">
    <property type="component" value="Unassembled WGS sequence"/>
</dbReference>
<dbReference type="AlphaFoldDB" id="A0A2H3DFQ8"/>
<proteinExistence type="predicted"/>
<dbReference type="InParanoid" id="A0A2H3DFQ8"/>
<protein>
    <submittedName>
        <fullName evidence="1">Uncharacterized protein</fullName>
    </submittedName>
</protein>
<reference evidence="2" key="1">
    <citation type="journal article" date="2017" name="Nat. Ecol. Evol.">
        <title>Genome expansion and lineage-specific genetic innovations in the forest pathogenic fungi Armillaria.</title>
        <authorList>
            <person name="Sipos G."/>
            <person name="Prasanna A.N."/>
            <person name="Walter M.C."/>
            <person name="O'Connor E."/>
            <person name="Balint B."/>
            <person name="Krizsan K."/>
            <person name="Kiss B."/>
            <person name="Hess J."/>
            <person name="Varga T."/>
            <person name="Slot J."/>
            <person name="Riley R."/>
            <person name="Boka B."/>
            <person name="Rigling D."/>
            <person name="Barry K."/>
            <person name="Lee J."/>
            <person name="Mihaltcheva S."/>
            <person name="LaButti K."/>
            <person name="Lipzen A."/>
            <person name="Waldron R."/>
            <person name="Moloney N.M."/>
            <person name="Sperisen C."/>
            <person name="Kredics L."/>
            <person name="Vagvoelgyi C."/>
            <person name="Patrignani A."/>
            <person name="Fitzpatrick D."/>
            <person name="Nagy I."/>
            <person name="Doyle S."/>
            <person name="Anderson J.B."/>
            <person name="Grigoriev I.V."/>
            <person name="Gueldener U."/>
            <person name="Muensterkoetter M."/>
            <person name="Nagy L.G."/>
        </authorList>
    </citation>
    <scope>NUCLEOTIDE SEQUENCE [LARGE SCALE GENOMIC DNA]</scope>
    <source>
        <strain evidence="2">Ar21-2</strain>
    </source>
</reference>
<sequence length="179" mass="19438">MMILESDDSQSNPPTITRLSSSMNLPLVGNSYSLGQSPSSIFRVDICTSGIVGGLRLCRRQGGHKDGEQGVGLVGGITNQHPECLANIKHRALCTPRSCREHCAMHLLPPLSTLESLRHRMYETGAPTRNPNFGTSFLLPDTTALLLRSFGPFSMGEIACMRALGRNMGLPWVSACIRD</sequence>